<dbReference type="Pfam" id="PF02683">
    <property type="entry name" value="DsbD_TM"/>
    <property type="match status" value="1"/>
</dbReference>
<dbReference type="GO" id="GO:0017004">
    <property type="term" value="P:cytochrome complex assembly"/>
    <property type="evidence" value="ECO:0007669"/>
    <property type="project" value="InterPro"/>
</dbReference>
<dbReference type="InterPro" id="IPR051790">
    <property type="entry name" value="Cytochrome_c-biogenesis_DsbD"/>
</dbReference>
<keyword evidence="3 6" id="KW-0812">Transmembrane</keyword>
<evidence type="ECO:0000259" key="7">
    <source>
        <dbReference type="Pfam" id="PF02683"/>
    </source>
</evidence>
<feature type="transmembrane region" description="Helical" evidence="6">
    <location>
        <begin position="113"/>
        <end position="139"/>
    </location>
</feature>
<feature type="transmembrane region" description="Helical" evidence="6">
    <location>
        <begin position="145"/>
        <end position="170"/>
    </location>
</feature>
<feature type="transmembrane region" description="Helical" evidence="6">
    <location>
        <begin position="6"/>
        <end position="33"/>
    </location>
</feature>
<evidence type="ECO:0000313" key="8">
    <source>
        <dbReference type="EMBL" id="RBA37317.1"/>
    </source>
</evidence>
<evidence type="ECO:0000313" key="9">
    <source>
        <dbReference type="Proteomes" id="UP000252187"/>
    </source>
</evidence>
<protein>
    <submittedName>
        <fullName evidence="8">Cytochrome c biogenesis protein CcdA</fullName>
    </submittedName>
</protein>
<comment type="similarity">
    <text evidence="2">Belongs to the DsbD family.</text>
</comment>
<comment type="caution">
    <text evidence="8">The sequence shown here is derived from an EMBL/GenBank/DDBJ whole genome shotgun (WGS) entry which is preliminary data.</text>
</comment>
<evidence type="ECO:0000256" key="1">
    <source>
        <dbReference type="ARBA" id="ARBA00004141"/>
    </source>
</evidence>
<feature type="domain" description="Cytochrome C biogenesis protein transmembrane" evidence="7">
    <location>
        <begin position="6"/>
        <end position="171"/>
    </location>
</feature>
<dbReference type="Proteomes" id="UP000252187">
    <property type="component" value="Unassembled WGS sequence"/>
</dbReference>
<dbReference type="GO" id="GO:0016020">
    <property type="term" value="C:membrane"/>
    <property type="evidence" value="ECO:0007669"/>
    <property type="project" value="UniProtKB-SubCell"/>
</dbReference>
<evidence type="ECO:0000256" key="4">
    <source>
        <dbReference type="ARBA" id="ARBA00022989"/>
    </source>
</evidence>
<dbReference type="EMBL" id="QNTT01000014">
    <property type="protein sequence ID" value="RBA37317.1"/>
    <property type="molecule type" value="Genomic_DNA"/>
</dbReference>
<evidence type="ECO:0000256" key="6">
    <source>
        <dbReference type="SAM" id="Phobius"/>
    </source>
</evidence>
<evidence type="ECO:0000256" key="3">
    <source>
        <dbReference type="ARBA" id="ARBA00022692"/>
    </source>
</evidence>
<feature type="transmembrane region" description="Helical" evidence="6">
    <location>
        <begin position="244"/>
        <end position="261"/>
    </location>
</feature>
<comment type="subcellular location">
    <subcellularLocation>
        <location evidence="1">Membrane</location>
        <topology evidence="1">Multi-pass membrane protein</topology>
    </subcellularLocation>
</comment>
<proteinExistence type="inferred from homology"/>
<dbReference type="AlphaFoldDB" id="A0A365PBQ0"/>
<organism evidence="8 9">
    <name type="scientific">Dietzia maris</name>
    <dbReference type="NCBI Taxonomy" id="37915"/>
    <lineage>
        <taxon>Bacteria</taxon>
        <taxon>Bacillati</taxon>
        <taxon>Actinomycetota</taxon>
        <taxon>Actinomycetes</taxon>
        <taxon>Mycobacteriales</taxon>
        <taxon>Dietziaceae</taxon>
        <taxon>Dietzia</taxon>
    </lineage>
</organism>
<evidence type="ECO:0000256" key="2">
    <source>
        <dbReference type="ARBA" id="ARBA00006143"/>
    </source>
</evidence>
<feature type="transmembrane region" description="Helical" evidence="6">
    <location>
        <begin position="191"/>
        <end position="213"/>
    </location>
</feature>
<dbReference type="PANTHER" id="PTHR31272">
    <property type="entry name" value="CYTOCHROME C-TYPE BIOGENESIS PROTEIN HI_1454-RELATED"/>
    <property type="match status" value="1"/>
</dbReference>
<accession>A0A365PBQ0</accession>
<keyword evidence="5 6" id="KW-0472">Membrane</keyword>
<name>A0A365PBQ0_9ACTN</name>
<feature type="transmembrane region" description="Helical" evidence="6">
    <location>
        <begin position="45"/>
        <end position="67"/>
    </location>
</feature>
<dbReference type="InterPro" id="IPR003834">
    <property type="entry name" value="Cyt_c_assmbl_TM_dom"/>
</dbReference>
<sequence length="296" mass="30258">MDIGLVGAFLGGVLTLLSPCSAMLLPAFFSYAFASPRELLTRTGVFYLGLITSLVPLGVLAGTLGAFVSQHRFTFVAVASVIVIVLGLLMLVNVPIPFLRSGGGSEGTSVTAVYALGTVYGLAGVCAGPLLGAVLTVAAVSGTALTGGIIVLVFAAGMALPLLILALLWGRFPAIKQLVRPREVRIGRWSNTWTGLIGGALTVAVGVLLLVTAGTTELSGILGASDQAALEGAVLDSAGSIPDLLVIVAAVALASIGWFIIRRRRKRAPAVSGVSLPETVQLHTAAAARADTRFDE</sequence>
<evidence type="ECO:0000256" key="5">
    <source>
        <dbReference type="ARBA" id="ARBA00023136"/>
    </source>
</evidence>
<dbReference type="PANTHER" id="PTHR31272:SF4">
    <property type="entry name" value="CYTOCHROME C-TYPE BIOGENESIS PROTEIN HI_1454-RELATED"/>
    <property type="match status" value="1"/>
</dbReference>
<keyword evidence="4 6" id="KW-1133">Transmembrane helix</keyword>
<reference evidence="8 9" key="1">
    <citation type="submission" date="2018-06" db="EMBL/GenBank/DDBJ databases">
        <title>Whole genome sequencing of four bacterial strains from South Shetland trench revealing bio-synthetic gene clusters.</title>
        <authorList>
            <person name="Abdel-Mageed W.M."/>
            <person name="Lehri B."/>
            <person name="Jarmusch S.A."/>
            <person name="Miranda K."/>
            <person name="Goodfellow M."/>
            <person name="Jaspars M."/>
            <person name="Karlyshev A.V."/>
        </authorList>
    </citation>
    <scope>NUCLEOTIDE SEQUENCE [LARGE SCALE GENOMIC DNA]</scope>
    <source>
        <strain evidence="8 9">SST1</strain>
    </source>
</reference>
<gene>
    <name evidence="8" type="ORF">DQ226_07065</name>
</gene>
<feature type="transmembrane region" description="Helical" evidence="6">
    <location>
        <begin position="73"/>
        <end position="92"/>
    </location>
</feature>